<sequence length="428" mass="49971">MTIESEDNNNKTAKNITMNPNINKIVQIINQERQDHPTQPISNKKQETQTLHNPKSNLLQSLHPQNQVKQREKLQYLNRRLNKLMNTILEAEQVNQSPYPTSPQGVPKLEQTLKLLTTSHPSRSREKRQMQPQLLQTSPQNTPKAIRPVQDPRNRNKDSTQTTKQKQNLIPRLMSRISWTDEEREEERRKGRDLENRETDKENREILNGNGGINSEIFRIMGDNQHERLYPIRIHPPVERRFEYQQPITLGKDNEIQGNRRRSERIQGNVGRGIEREYRNTNRKRTDQMVQPNIHDKESEREMEKDTGCENTEQTDSRLPLQNARHERGETNSQTWRLGHFTGPLLRISPPNSSDGITTIPSIRIPEQLLYIQSNAIRNQVLTNILFNSIGTDNAINKNENRDQNNQLCRRHPSPPPEQGIFNEPDSE</sequence>
<feature type="compositionally biased region" description="Polar residues" evidence="1">
    <location>
        <begin position="130"/>
        <end position="143"/>
    </location>
</feature>
<accession>A0A5J4ULC6</accession>
<dbReference type="AlphaFoldDB" id="A0A5J4ULC6"/>
<dbReference type="EMBL" id="SNRW01014433">
    <property type="protein sequence ID" value="KAA6371466.1"/>
    <property type="molecule type" value="Genomic_DNA"/>
</dbReference>
<name>A0A5J4ULC6_9EUKA</name>
<organism evidence="2 3">
    <name type="scientific">Streblomastix strix</name>
    <dbReference type="NCBI Taxonomy" id="222440"/>
    <lineage>
        <taxon>Eukaryota</taxon>
        <taxon>Metamonada</taxon>
        <taxon>Preaxostyla</taxon>
        <taxon>Oxymonadida</taxon>
        <taxon>Streblomastigidae</taxon>
        <taxon>Streblomastix</taxon>
    </lineage>
</organism>
<evidence type="ECO:0000256" key="1">
    <source>
        <dbReference type="SAM" id="MobiDB-lite"/>
    </source>
</evidence>
<proteinExistence type="predicted"/>
<feature type="region of interest" description="Disordered" evidence="1">
    <location>
        <begin position="36"/>
        <end position="68"/>
    </location>
</feature>
<feature type="compositionally biased region" description="Polar residues" evidence="1">
    <location>
        <begin position="159"/>
        <end position="168"/>
    </location>
</feature>
<reference evidence="2 3" key="1">
    <citation type="submission" date="2019-03" db="EMBL/GenBank/DDBJ databases">
        <title>Single cell metagenomics reveals metabolic interactions within the superorganism composed of flagellate Streblomastix strix and complex community of Bacteroidetes bacteria on its surface.</title>
        <authorList>
            <person name="Treitli S.C."/>
            <person name="Kolisko M."/>
            <person name="Husnik F."/>
            <person name="Keeling P."/>
            <person name="Hampl V."/>
        </authorList>
    </citation>
    <scope>NUCLEOTIDE SEQUENCE [LARGE SCALE GENOMIC DNA]</scope>
    <source>
        <strain evidence="2">ST1C</strain>
    </source>
</reference>
<feature type="compositionally biased region" description="Basic and acidic residues" evidence="1">
    <location>
        <begin position="186"/>
        <end position="205"/>
    </location>
</feature>
<gene>
    <name evidence="2" type="ORF">EZS28_033006</name>
</gene>
<feature type="region of interest" description="Disordered" evidence="1">
    <location>
        <begin position="296"/>
        <end position="317"/>
    </location>
</feature>
<dbReference type="Proteomes" id="UP000324800">
    <property type="component" value="Unassembled WGS sequence"/>
</dbReference>
<protein>
    <submittedName>
        <fullName evidence="2">Uncharacterized protein</fullName>
    </submittedName>
</protein>
<feature type="compositionally biased region" description="Basic and acidic residues" evidence="1">
    <location>
        <begin position="296"/>
        <end position="308"/>
    </location>
</feature>
<feature type="non-terminal residue" evidence="2">
    <location>
        <position position="428"/>
    </location>
</feature>
<feature type="region of interest" description="Disordered" evidence="1">
    <location>
        <begin position="118"/>
        <end position="210"/>
    </location>
</feature>
<feature type="region of interest" description="Disordered" evidence="1">
    <location>
        <begin position="405"/>
        <end position="428"/>
    </location>
</feature>
<evidence type="ECO:0000313" key="3">
    <source>
        <dbReference type="Proteomes" id="UP000324800"/>
    </source>
</evidence>
<evidence type="ECO:0000313" key="2">
    <source>
        <dbReference type="EMBL" id="KAA6371466.1"/>
    </source>
</evidence>
<comment type="caution">
    <text evidence="2">The sequence shown here is derived from an EMBL/GenBank/DDBJ whole genome shotgun (WGS) entry which is preliminary data.</text>
</comment>